<gene>
    <name evidence="1" type="ORF">THRCLA_22646</name>
</gene>
<name>A0A1V9YV86_9STRA</name>
<dbReference type="AlphaFoldDB" id="A0A1V9YV86"/>
<protein>
    <submittedName>
        <fullName evidence="1">Uncharacterized protein</fullName>
    </submittedName>
</protein>
<keyword evidence="2" id="KW-1185">Reference proteome</keyword>
<reference evidence="1 2" key="1">
    <citation type="journal article" date="2014" name="Genome Biol. Evol.">
        <title>The secreted proteins of Achlya hypogyna and Thraustotheca clavata identify the ancestral oomycete secretome and reveal gene acquisitions by horizontal gene transfer.</title>
        <authorList>
            <person name="Misner I."/>
            <person name="Blouin N."/>
            <person name="Leonard G."/>
            <person name="Richards T.A."/>
            <person name="Lane C.E."/>
        </authorList>
    </citation>
    <scope>NUCLEOTIDE SEQUENCE [LARGE SCALE GENOMIC DNA]</scope>
    <source>
        <strain evidence="1 2">ATCC 34112</strain>
    </source>
</reference>
<accession>A0A1V9YV86</accession>
<comment type="caution">
    <text evidence="1">The sequence shown here is derived from an EMBL/GenBank/DDBJ whole genome shotgun (WGS) entry which is preliminary data.</text>
</comment>
<evidence type="ECO:0000313" key="1">
    <source>
        <dbReference type="EMBL" id="OQR89642.1"/>
    </source>
</evidence>
<dbReference type="EMBL" id="JNBS01002695">
    <property type="protein sequence ID" value="OQR89642.1"/>
    <property type="molecule type" value="Genomic_DNA"/>
</dbReference>
<dbReference type="OrthoDB" id="165806at2759"/>
<proteinExistence type="predicted"/>
<evidence type="ECO:0000313" key="2">
    <source>
        <dbReference type="Proteomes" id="UP000243217"/>
    </source>
</evidence>
<sequence>MTLHVRIRDLWMSKMETTSTELKDKLFGVSNVQPCVEFLNKVGYRVAESVKTGQIEYSFVSFWDDLICHVLDFVGIGNNYRNLSQWTSTGPNPNDYQNIVDSLCIFRGAENAPGGDMESLRRVIREAFLDLW</sequence>
<dbReference type="Proteomes" id="UP000243217">
    <property type="component" value="Unassembled WGS sequence"/>
</dbReference>
<organism evidence="1 2">
    <name type="scientific">Thraustotheca clavata</name>
    <dbReference type="NCBI Taxonomy" id="74557"/>
    <lineage>
        <taxon>Eukaryota</taxon>
        <taxon>Sar</taxon>
        <taxon>Stramenopiles</taxon>
        <taxon>Oomycota</taxon>
        <taxon>Saprolegniomycetes</taxon>
        <taxon>Saprolegniales</taxon>
        <taxon>Achlyaceae</taxon>
        <taxon>Thraustotheca</taxon>
    </lineage>
</organism>